<dbReference type="GO" id="GO:0005634">
    <property type="term" value="C:nucleus"/>
    <property type="evidence" value="ECO:0007669"/>
    <property type="project" value="UniProtKB-SubCell"/>
</dbReference>
<dbReference type="Gene3D" id="1.20.5.170">
    <property type="match status" value="1"/>
</dbReference>
<feature type="compositionally biased region" description="Polar residues" evidence="7">
    <location>
        <begin position="427"/>
        <end position="438"/>
    </location>
</feature>
<dbReference type="InterPro" id="IPR004827">
    <property type="entry name" value="bZIP"/>
</dbReference>
<dbReference type="PANTHER" id="PTHR13044">
    <property type="entry name" value="ACTIVATING TRANSCRIPTION FACTOR ATF 4/5"/>
    <property type="match status" value="1"/>
</dbReference>
<protein>
    <recommendedName>
        <fullName evidence="8">BZIP domain-containing protein</fullName>
    </recommendedName>
</protein>
<sequence length="594" mass="67477">MLEKDTTYFLSFFLRFRRFNNKSRETWLRSPLRLSPVDHGEKSGLLANLLQSTQDIPKLDLLDLETFINLQTSFVNPLEVHHQTEQNPILMRSSLVASKECQETVGVLKEDLAESSGVFYSPKESPKLKLEMEVFGDLSGFCQPTKVMAAKSSQNAVDELNTPVFEKAPFDYDRPIHSSDLLDVVTSTEDPFNFKIKTELSSIDNVNIGDNVMITEDIIACKEGENEDISNMPVDILNNTHTGKPVNNYIVISSQGINTNSSNMFIPNHSEYEDIFHNTSDKVTPMYKELINEDDEYLPTVNNCSDLFFNNNSNSYYIDVSNENSSSHISDSSTQQYIVLHTAPFETPDNSRSASDCSERTTPNLTLDIDKKFKTTDVIDTPDVIDAIDAIENEKGFNILNFITDEDIHTAEPALASLDVPVTSSSNITAPQQTTNSCIAKIPTIPKHTSKRKVKRDEDDDEDYLPPSKRRAVCRKTIKMQQRPALYDSNTSDEEEEEEEDDEIKPVRRGRPPKRNISISSEDTNGDGKYREMRDKNNEASRKSRLKRKLKELAQEDEAKGLEDRNTKLKAQVEQLERTVNNFRNNLMQILLNK</sequence>
<evidence type="ECO:0000256" key="5">
    <source>
        <dbReference type="ARBA" id="ARBA00023163"/>
    </source>
</evidence>
<evidence type="ECO:0000259" key="8">
    <source>
        <dbReference type="PROSITE" id="PS50217"/>
    </source>
</evidence>
<dbReference type="PANTHER" id="PTHR13044:SF14">
    <property type="entry name" value="CRYPTOCEPHAL, ISOFORM A"/>
    <property type="match status" value="1"/>
</dbReference>
<organism evidence="9 10">
    <name type="scientific">Ignelater luminosus</name>
    <name type="common">Cucubano</name>
    <name type="synonym">Pyrophorus luminosus</name>
    <dbReference type="NCBI Taxonomy" id="2038154"/>
    <lineage>
        <taxon>Eukaryota</taxon>
        <taxon>Metazoa</taxon>
        <taxon>Ecdysozoa</taxon>
        <taxon>Arthropoda</taxon>
        <taxon>Hexapoda</taxon>
        <taxon>Insecta</taxon>
        <taxon>Pterygota</taxon>
        <taxon>Neoptera</taxon>
        <taxon>Endopterygota</taxon>
        <taxon>Coleoptera</taxon>
        <taxon>Polyphaga</taxon>
        <taxon>Elateriformia</taxon>
        <taxon>Elateroidea</taxon>
        <taxon>Elateridae</taxon>
        <taxon>Agrypninae</taxon>
        <taxon>Pyrophorini</taxon>
        <taxon>Ignelater</taxon>
    </lineage>
</organism>
<dbReference type="AlphaFoldDB" id="A0A8K0DMR0"/>
<dbReference type="EMBL" id="VTPC01000393">
    <property type="protein sequence ID" value="KAF2905958.1"/>
    <property type="molecule type" value="Genomic_DNA"/>
</dbReference>
<comment type="subcellular location">
    <subcellularLocation>
        <location evidence="1">Nucleus</location>
    </subcellularLocation>
</comment>
<evidence type="ECO:0000313" key="9">
    <source>
        <dbReference type="EMBL" id="KAF2905958.1"/>
    </source>
</evidence>
<feature type="compositionally biased region" description="Basic residues" evidence="7">
    <location>
        <begin position="468"/>
        <end position="478"/>
    </location>
</feature>
<keyword evidence="6" id="KW-0539">Nucleus</keyword>
<dbReference type="GO" id="GO:0000977">
    <property type="term" value="F:RNA polymerase II transcription regulatory region sequence-specific DNA binding"/>
    <property type="evidence" value="ECO:0007669"/>
    <property type="project" value="TreeGrafter"/>
</dbReference>
<evidence type="ECO:0000256" key="3">
    <source>
        <dbReference type="ARBA" id="ARBA00023015"/>
    </source>
</evidence>
<evidence type="ECO:0000256" key="7">
    <source>
        <dbReference type="SAM" id="MobiDB-lite"/>
    </source>
</evidence>
<comment type="caution">
    <text evidence="9">The sequence shown here is derived from an EMBL/GenBank/DDBJ whole genome shotgun (WGS) entry which is preliminary data.</text>
</comment>
<dbReference type="Proteomes" id="UP000801492">
    <property type="component" value="Unassembled WGS sequence"/>
</dbReference>
<evidence type="ECO:0000313" key="10">
    <source>
        <dbReference type="Proteomes" id="UP000801492"/>
    </source>
</evidence>
<feature type="region of interest" description="Disordered" evidence="7">
    <location>
        <begin position="427"/>
        <end position="549"/>
    </location>
</feature>
<evidence type="ECO:0000256" key="2">
    <source>
        <dbReference type="ARBA" id="ARBA00007163"/>
    </source>
</evidence>
<gene>
    <name evidence="9" type="ORF">ILUMI_00218</name>
</gene>
<dbReference type="CDD" id="cd14813">
    <property type="entry name" value="bZIP_BmCbz-like"/>
    <property type="match status" value="1"/>
</dbReference>
<feature type="domain" description="BZIP" evidence="8">
    <location>
        <begin position="527"/>
        <end position="590"/>
    </location>
</feature>
<keyword evidence="5" id="KW-0804">Transcription</keyword>
<evidence type="ECO:0000256" key="4">
    <source>
        <dbReference type="ARBA" id="ARBA00023125"/>
    </source>
</evidence>
<evidence type="ECO:0000256" key="6">
    <source>
        <dbReference type="ARBA" id="ARBA00023242"/>
    </source>
</evidence>
<feature type="compositionally biased region" description="Basic and acidic residues" evidence="7">
    <location>
        <begin position="526"/>
        <end position="542"/>
    </location>
</feature>
<dbReference type="PROSITE" id="PS00036">
    <property type="entry name" value="BZIP_BASIC"/>
    <property type="match status" value="1"/>
</dbReference>
<feature type="compositionally biased region" description="Acidic residues" evidence="7">
    <location>
        <begin position="491"/>
        <end position="503"/>
    </location>
</feature>
<dbReference type="InterPro" id="IPR046347">
    <property type="entry name" value="bZIP_sf"/>
</dbReference>
<proteinExistence type="inferred from homology"/>
<evidence type="ECO:0000256" key="1">
    <source>
        <dbReference type="ARBA" id="ARBA00004123"/>
    </source>
</evidence>
<accession>A0A8K0DMR0</accession>
<keyword evidence="10" id="KW-1185">Reference proteome</keyword>
<keyword evidence="4" id="KW-0238">DNA-binding</keyword>
<dbReference type="PROSITE" id="PS50217">
    <property type="entry name" value="BZIP"/>
    <property type="match status" value="1"/>
</dbReference>
<keyword evidence="3" id="KW-0805">Transcription regulation</keyword>
<dbReference type="SUPFAM" id="SSF57959">
    <property type="entry name" value="Leucine zipper domain"/>
    <property type="match status" value="1"/>
</dbReference>
<reference evidence="9" key="1">
    <citation type="submission" date="2019-08" db="EMBL/GenBank/DDBJ databases">
        <title>The genome of the North American firefly Photinus pyralis.</title>
        <authorList>
            <consortium name="Photinus pyralis genome working group"/>
            <person name="Fallon T.R."/>
            <person name="Sander Lower S.E."/>
            <person name="Weng J.-K."/>
        </authorList>
    </citation>
    <scope>NUCLEOTIDE SEQUENCE</scope>
    <source>
        <strain evidence="9">TRF0915ILg1</strain>
        <tissue evidence="9">Whole body</tissue>
    </source>
</reference>
<comment type="similarity">
    <text evidence="2">Belongs to the bZIP family.</text>
</comment>
<name>A0A8K0DMR0_IGNLU</name>
<dbReference type="Pfam" id="PF07716">
    <property type="entry name" value="bZIP_2"/>
    <property type="match status" value="1"/>
</dbReference>
<dbReference type="GO" id="GO:0001228">
    <property type="term" value="F:DNA-binding transcription activator activity, RNA polymerase II-specific"/>
    <property type="evidence" value="ECO:0007669"/>
    <property type="project" value="TreeGrafter"/>
</dbReference>
<dbReference type="OrthoDB" id="6624782at2759"/>
<dbReference type="SMART" id="SM00338">
    <property type="entry name" value="BRLZ"/>
    <property type="match status" value="1"/>
</dbReference>